<evidence type="ECO:0000313" key="1">
    <source>
        <dbReference type="EMBL" id="QHS97429.1"/>
    </source>
</evidence>
<dbReference type="EMBL" id="MN739295">
    <property type="protein sequence ID" value="QHS97429.1"/>
    <property type="molecule type" value="Genomic_DNA"/>
</dbReference>
<organism evidence="1">
    <name type="scientific">viral metagenome</name>
    <dbReference type="NCBI Taxonomy" id="1070528"/>
    <lineage>
        <taxon>unclassified sequences</taxon>
        <taxon>metagenomes</taxon>
        <taxon>organismal metagenomes</taxon>
    </lineage>
</organism>
<name>A0A6C0C0Y6_9ZZZZ</name>
<reference evidence="1" key="1">
    <citation type="journal article" date="2020" name="Nature">
        <title>Giant virus diversity and host interactions through global metagenomics.</title>
        <authorList>
            <person name="Schulz F."/>
            <person name="Roux S."/>
            <person name="Paez-Espino D."/>
            <person name="Jungbluth S."/>
            <person name="Walsh D.A."/>
            <person name="Denef V.J."/>
            <person name="McMahon K.D."/>
            <person name="Konstantinidis K.T."/>
            <person name="Eloe-Fadrosh E.A."/>
            <person name="Kyrpides N.C."/>
            <person name="Woyke T."/>
        </authorList>
    </citation>
    <scope>NUCLEOTIDE SEQUENCE</scope>
    <source>
        <strain evidence="1">GVMAG-M-3300020169-51</strain>
    </source>
</reference>
<dbReference type="AlphaFoldDB" id="A0A6C0C0Y6"/>
<protein>
    <submittedName>
        <fullName evidence="1">Uncharacterized protein</fullName>
    </submittedName>
</protein>
<accession>A0A6C0C0Y6</accession>
<sequence length="149" mass="18008">MLKLPEEILYKIFEFGGYNTMFIDKFLYYKILSIRTFFRENPLKIKYSLLRWKKKRILYDEGTYFKHRPSFLKETDKIIELSEKIPINELDICGNITPSTILQDKIIPLSETKINYINECGIERIIYWTIYSIKCNNINQANKYKLVWN</sequence>
<proteinExistence type="predicted"/>